<keyword evidence="5" id="KW-1185">Reference proteome</keyword>
<dbReference type="Proteomes" id="UP000076502">
    <property type="component" value="Unassembled WGS sequence"/>
</dbReference>
<evidence type="ECO:0000256" key="2">
    <source>
        <dbReference type="ARBA" id="ARBA00010876"/>
    </source>
</evidence>
<dbReference type="OrthoDB" id="428658at2759"/>
<dbReference type="STRING" id="178035.A0A154PI10"/>
<evidence type="ECO:0000256" key="1">
    <source>
        <dbReference type="ARBA" id="ARBA00001166"/>
    </source>
</evidence>
<dbReference type="PANTHER" id="PTHR21600:SF83">
    <property type="entry name" value="PSEUDOURIDYLATE SYNTHASE RPUSD4, MITOCHONDRIAL"/>
    <property type="match status" value="1"/>
</dbReference>
<evidence type="ECO:0000256" key="3">
    <source>
        <dbReference type="ARBA" id="ARBA00023235"/>
    </source>
</evidence>
<organism evidence="4 5">
    <name type="scientific">Dufourea novaeangliae</name>
    <name type="common">Sweat bee</name>
    <dbReference type="NCBI Taxonomy" id="178035"/>
    <lineage>
        <taxon>Eukaryota</taxon>
        <taxon>Metazoa</taxon>
        <taxon>Ecdysozoa</taxon>
        <taxon>Arthropoda</taxon>
        <taxon>Hexapoda</taxon>
        <taxon>Insecta</taxon>
        <taxon>Pterygota</taxon>
        <taxon>Neoptera</taxon>
        <taxon>Endopterygota</taxon>
        <taxon>Hymenoptera</taxon>
        <taxon>Apocrita</taxon>
        <taxon>Aculeata</taxon>
        <taxon>Apoidea</taxon>
        <taxon>Anthophila</taxon>
        <taxon>Halictidae</taxon>
        <taxon>Rophitinae</taxon>
        <taxon>Dufourea</taxon>
    </lineage>
</organism>
<evidence type="ECO:0000313" key="5">
    <source>
        <dbReference type="Proteomes" id="UP000076502"/>
    </source>
</evidence>
<comment type="similarity">
    <text evidence="2">Belongs to the pseudouridine synthase RluA family.</text>
</comment>
<dbReference type="EMBL" id="KQ434899">
    <property type="protein sequence ID" value="KZC10958.1"/>
    <property type="molecule type" value="Genomic_DNA"/>
</dbReference>
<name>A0A154PI10_DUFNO</name>
<dbReference type="SUPFAM" id="SSF55120">
    <property type="entry name" value="Pseudouridine synthase"/>
    <property type="match status" value="1"/>
</dbReference>
<dbReference type="InterPro" id="IPR020103">
    <property type="entry name" value="PsdUridine_synth_cat_dom_sf"/>
</dbReference>
<dbReference type="AlphaFoldDB" id="A0A154PI10"/>
<dbReference type="Gene3D" id="3.30.2350.10">
    <property type="entry name" value="Pseudouridine synthase"/>
    <property type="match status" value="1"/>
</dbReference>
<evidence type="ECO:0000313" key="4">
    <source>
        <dbReference type="EMBL" id="KZC10958.1"/>
    </source>
</evidence>
<dbReference type="OMA" id="PPAWYHL"/>
<sequence length="351" mass="40296">MENLATKLGSFVRICKPGINAFYTKAFKTDYTQHATQKCSKRDIHPYKRIHPWKSLREFSEDLVNNVIYNSDGLIALNKPYGIGTEKGAVQTKYAVPNAVDYTLQDALPHIAEHLKYPKLTVVRNPEKYMSGVTLLAGDSQVQDKIEKSLRRGNNFTKTYLVITTSVPKRLKGKEKLAMEMISNPDYNYRKPVIVSSWSERARKRQLIKPLSVDFKVLSNSTLNLCSLIEMRSSTIQWHAIRLFATTVLYCPVLGDNMYASRIQKIGNTYVQVDPFLEYTQLPPVLEKPILQLLNVKRSQQHIIPVHIHLKSIDLPSFIRKGEDLKIEAPLIPPFDWTCEQLEFKCLMKNK</sequence>
<dbReference type="PANTHER" id="PTHR21600">
    <property type="entry name" value="MITOCHONDRIAL RNA PSEUDOURIDINE SYNTHASE"/>
    <property type="match status" value="1"/>
</dbReference>
<dbReference type="GO" id="GO:0009982">
    <property type="term" value="F:pseudouridine synthase activity"/>
    <property type="evidence" value="ECO:0007669"/>
    <property type="project" value="InterPro"/>
</dbReference>
<gene>
    <name evidence="4" type="ORF">WN55_01658</name>
</gene>
<proteinExistence type="inferred from homology"/>
<accession>A0A154PI10</accession>
<dbReference type="GO" id="GO:0003723">
    <property type="term" value="F:RNA binding"/>
    <property type="evidence" value="ECO:0007669"/>
    <property type="project" value="InterPro"/>
</dbReference>
<comment type="catalytic activity">
    <reaction evidence="1">
        <text>a uridine in mRNA = a pseudouridine in mRNA</text>
        <dbReference type="Rhea" id="RHEA:56644"/>
        <dbReference type="Rhea" id="RHEA-COMP:14658"/>
        <dbReference type="Rhea" id="RHEA-COMP:14659"/>
        <dbReference type="ChEBI" id="CHEBI:65314"/>
        <dbReference type="ChEBI" id="CHEBI:65315"/>
    </reaction>
</comment>
<reference evidence="4 5" key="1">
    <citation type="submission" date="2015-07" db="EMBL/GenBank/DDBJ databases">
        <title>The genome of Dufourea novaeangliae.</title>
        <authorList>
            <person name="Pan H."/>
            <person name="Kapheim K."/>
        </authorList>
    </citation>
    <scope>NUCLEOTIDE SEQUENCE [LARGE SCALE GENOMIC DNA]</scope>
    <source>
        <strain evidence="4">0120121106</strain>
        <tissue evidence="4">Whole body</tissue>
    </source>
</reference>
<keyword evidence="3" id="KW-0413">Isomerase</keyword>
<dbReference type="InterPro" id="IPR050188">
    <property type="entry name" value="RluA_PseudoU_synthase"/>
</dbReference>
<dbReference type="GO" id="GO:0001522">
    <property type="term" value="P:pseudouridine synthesis"/>
    <property type="evidence" value="ECO:0007669"/>
    <property type="project" value="InterPro"/>
</dbReference>
<protein>
    <submittedName>
        <fullName evidence="4">RNA pseudouridylate synthase domain-containing protein 3</fullName>
    </submittedName>
</protein>